<evidence type="ECO:0000313" key="1">
    <source>
        <dbReference type="EMBL" id="JAH96432.1"/>
    </source>
</evidence>
<proteinExistence type="predicted"/>
<protein>
    <submittedName>
        <fullName evidence="1">Uncharacterized protein</fullName>
    </submittedName>
</protein>
<sequence>MLCDIAHYLAGSIILKKGRPWPNRDVDGRLHCLGMLLHSIGTVLRGLMCAKKTLPTRLDHYHQPALLTQGRIDSCCLCQIQTQPSTHCRINQGLSTQGTFFQSLIFQFGPL</sequence>
<name>A0A0E9X133_ANGAN</name>
<dbReference type="EMBL" id="GBXM01012145">
    <property type="protein sequence ID" value="JAH96432.1"/>
    <property type="molecule type" value="Transcribed_RNA"/>
</dbReference>
<dbReference type="AlphaFoldDB" id="A0A0E9X133"/>
<reference evidence="1" key="1">
    <citation type="submission" date="2014-11" db="EMBL/GenBank/DDBJ databases">
        <authorList>
            <person name="Amaro Gonzalez C."/>
        </authorList>
    </citation>
    <scope>NUCLEOTIDE SEQUENCE</scope>
</reference>
<accession>A0A0E9X133</accession>
<reference evidence="1" key="2">
    <citation type="journal article" date="2015" name="Fish Shellfish Immunol.">
        <title>Early steps in the European eel (Anguilla anguilla)-Vibrio vulnificus interaction in the gills: Role of the RtxA13 toxin.</title>
        <authorList>
            <person name="Callol A."/>
            <person name="Pajuelo D."/>
            <person name="Ebbesson L."/>
            <person name="Teles M."/>
            <person name="MacKenzie S."/>
            <person name="Amaro C."/>
        </authorList>
    </citation>
    <scope>NUCLEOTIDE SEQUENCE</scope>
</reference>
<organism evidence="1">
    <name type="scientific">Anguilla anguilla</name>
    <name type="common">European freshwater eel</name>
    <name type="synonym">Muraena anguilla</name>
    <dbReference type="NCBI Taxonomy" id="7936"/>
    <lineage>
        <taxon>Eukaryota</taxon>
        <taxon>Metazoa</taxon>
        <taxon>Chordata</taxon>
        <taxon>Craniata</taxon>
        <taxon>Vertebrata</taxon>
        <taxon>Euteleostomi</taxon>
        <taxon>Actinopterygii</taxon>
        <taxon>Neopterygii</taxon>
        <taxon>Teleostei</taxon>
        <taxon>Anguilliformes</taxon>
        <taxon>Anguillidae</taxon>
        <taxon>Anguilla</taxon>
    </lineage>
</organism>